<evidence type="ECO:0000313" key="1">
    <source>
        <dbReference type="EMBL" id="KAF2463648.1"/>
    </source>
</evidence>
<evidence type="ECO:0000313" key="2">
    <source>
        <dbReference type="Proteomes" id="UP000799755"/>
    </source>
</evidence>
<sequence length="2142" mass="236433">MGQVSFAEEINLPQDTPIVEEEQASVFAYQDGPDNKSWAGVLPLKQGLYDPELEKDACGVGFAAHIKGVASHKIVSDARSLLCNMTHRGAVGSDARDGDGAGVMTSIPHKFFLKNFEREQGYKLPSQGKYATGNLFFKPDPQILEETKGTFEEVADQLDLRVLGWREVPRDSTLLGPAALSREPIILQPFVVLKTAYGDGKEPKPDFEDSFDGAYFERQLYVLRKRATHVIGLHNWFYLCSLSNKNIVYKGQLAPVQVYEYYHDLVSVDYEGHFALVHSRFSTNTFPSWDRAQPLRWAAHNGEINTLRGNKNWMRAREGFMKSDLFGEDLNLLYPIIEDGGSDSAAFDNVLELLVINGVLSLPEAVMLMVPEAWQGNRAMDPAKQAFYEWAGCMMEPWDGPALFTFSDGRYCGANLDRNGLRPCRYYVTDDDRIVCASEVGTISIEPERIVQKGRLQPGRMLLVDTVAGRIVDDTELKQTVSSRHDFRAWIEKNLLTLPKILKQVREKGVDLSQKPTEARLQEDPRLRAFGYSLEQVSLLLGPMAADSKEALGSMGNDAPLACLATQPRLLSEYFRQLFAQVTNPPIDPIREAIVMSLEAYVGPQGNLLEMDESQCYRMLLPSPVLSIDEFKALTNTHTIYPEWSVKYIDITFPKSEGIQGYMDSLDRICDAATEGISNGDNILVLSDRATSADRVPVSSLLATGMVHHHLVRNKWRSRAALVVETAEAREVHHMCVLVGYGADAICPYLAIECILKMHREGLIRKKLTPEQLIDNYKHSCDGGILKVMSKMGISTLQSYKGAQIFEALGIDDTVVDRCFTGTASRIKGMTFELIAQDAFALHEKGYPSRSIVEVPGLAETGEYHWRDGGEPHVNDPTAIANIQDAVRTKNDKSYEAYSIAEYERIKDCTLRGLLDFNFDDRAPVPIDQVEPWTEIVRRFVTGAMSYGSISMESHSTIAIAMNRLGGKSNTGEGGEDPERSLRLENGDTMRSAIKQVASGRFGVTSNYLADADELQIKMAQGAKPGEGGELPGHKVSGPIAKTRHSTPGVGLISPPPHHDIYSIEDLKQLIYDLKCSNPRARVSVKLVSETGVGIVASGVAKAKADHILISGHDGGTGASRWTGIKYAGLPWELGLAETHQTLVLNDLRGRVIVQTDGQIRTGRDVAIACLLGAEEWGFATTPLIAMGCIMMRKCHLNTCPVGIATQDPELRKKFIGTPEHVINFFYYVANELRAIMAKLGFRTVNEMVGRCEVLRIRDDLRTAKTENIDLSLILTPAHTLRPGVATFNVRKQDHRLHVRLDNKLIAESELALEKGMPARIECDIVNTDRALGATLSYQISRRYGEAGLPQDTIHANIRGSAGQSFGAYLAPGVTLELEGDANDYVGKGLSGGRLIVYPPRTAVFKAEENILIGNVCLYGATSGSCFFRGVAAERFAVRNSGVTAVVEGVGDHGCEYMTGGRVLVLGSTGRNFAAGMSGGIAYVLDMHHDFEQKVNQEMVELSGLEEPQEIAFVRGLIEDHHHYTGSELAARILLDFNRALPRFVKVMPTDYKRVLMEEAAKEAEKKKQEYPLPILPGNPVREAHEESRQAQHEHEAKEKKKNDLLDIEESVTDAKAEKKKALVLDKTRGFKLYQRRSEKYRNPKTRTRDWQELSQRLNEDELKYQTARCMDCGVPFCQSDTGCPISNIIPKWNELVFQNQWRDALNRLLMTNNFPEFTGRVCPAPCEGACVLGINEDPVGIKSIECAIIDRGFEMGWMVPSPPQNRSGKTVAIIGSGPAGLASADQLNKAGHTVTVYERADRIGGLLMYGIPNMKLDKKVVQRRVDFMASEGVKFVTGVAVGEEGQPSLESLRAENDAVVIATGATVARDLPIPNRHLNGIHFAMQFLHKNTKSLLDSNLSDDAFISAAKKHVVVIGGGDTGNDCIGTSVRHGALSVANFELLPQPPAERARDNPWPQWPRVYRVDYGHSEVKTHMGKDPREFCVLSKDFVDDGAGNVKGINTVRVEWTKSASGGWDMKQVEGSEEFFPADLVLLSMGFLGPEERVLGGLVERDPRKNVKTPPGHYNTNLPGVFAAGDCRRGQSLIVWGINEGRQAARDVDSYLTGVGSQLPVTGGIVKRPPYELLSKANGGFKEPITATA</sequence>
<reference evidence="1" key="1">
    <citation type="journal article" date="2020" name="Stud. Mycol.">
        <title>101 Dothideomycetes genomes: a test case for predicting lifestyles and emergence of pathogens.</title>
        <authorList>
            <person name="Haridas S."/>
            <person name="Albert R."/>
            <person name="Binder M."/>
            <person name="Bloem J."/>
            <person name="Labutti K."/>
            <person name="Salamov A."/>
            <person name="Andreopoulos B."/>
            <person name="Baker S."/>
            <person name="Barry K."/>
            <person name="Bills G."/>
            <person name="Bluhm B."/>
            <person name="Cannon C."/>
            <person name="Castanera R."/>
            <person name="Culley D."/>
            <person name="Daum C."/>
            <person name="Ezra D."/>
            <person name="Gonzalez J."/>
            <person name="Henrissat B."/>
            <person name="Kuo A."/>
            <person name="Liang C."/>
            <person name="Lipzen A."/>
            <person name="Lutzoni F."/>
            <person name="Magnuson J."/>
            <person name="Mondo S."/>
            <person name="Nolan M."/>
            <person name="Ohm R."/>
            <person name="Pangilinan J."/>
            <person name="Park H.-J."/>
            <person name="Ramirez L."/>
            <person name="Alfaro M."/>
            <person name="Sun H."/>
            <person name="Tritt A."/>
            <person name="Yoshinaga Y."/>
            <person name="Zwiers L.-H."/>
            <person name="Turgeon B."/>
            <person name="Goodwin S."/>
            <person name="Spatafora J."/>
            <person name="Crous P."/>
            <person name="Grigoriev I."/>
        </authorList>
    </citation>
    <scope>NUCLEOTIDE SEQUENCE</scope>
    <source>
        <strain evidence="1">ATCC 200398</strain>
    </source>
</reference>
<name>A0ACB6Q9L4_9PLEO</name>
<gene>
    <name evidence="1" type="ORF">BDR25DRAFT_245086</name>
</gene>
<proteinExistence type="predicted"/>
<protein>
    <submittedName>
        <fullName evidence="1">Glutamate synthase-like protein</fullName>
    </submittedName>
</protein>
<keyword evidence="2" id="KW-1185">Reference proteome</keyword>
<dbReference type="Proteomes" id="UP000799755">
    <property type="component" value="Unassembled WGS sequence"/>
</dbReference>
<dbReference type="EMBL" id="MU003548">
    <property type="protein sequence ID" value="KAF2463648.1"/>
    <property type="molecule type" value="Genomic_DNA"/>
</dbReference>
<organism evidence="1 2">
    <name type="scientific">Lindgomyces ingoldianus</name>
    <dbReference type="NCBI Taxonomy" id="673940"/>
    <lineage>
        <taxon>Eukaryota</taxon>
        <taxon>Fungi</taxon>
        <taxon>Dikarya</taxon>
        <taxon>Ascomycota</taxon>
        <taxon>Pezizomycotina</taxon>
        <taxon>Dothideomycetes</taxon>
        <taxon>Pleosporomycetidae</taxon>
        <taxon>Pleosporales</taxon>
        <taxon>Lindgomycetaceae</taxon>
        <taxon>Lindgomyces</taxon>
    </lineage>
</organism>
<comment type="caution">
    <text evidence="1">The sequence shown here is derived from an EMBL/GenBank/DDBJ whole genome shotgun (WGS) entry which is preliminary data.</text>
</comment>
<accession>A0ACB6Q9L4</accession>